<dbReference type="Proteomes" id="UP000007798">
    <property type="component" value="Unassembled WGS sequence"/>
</dbReference>
<accession>B4N623</accession>
<reference evidence="6 7" key="1">
    <citation type="journal article" date="2007" name="Nature">
        <title>Evolution of genes and genomes on the Drosophila phylogeny.</title>
        <authorList>
            <consortium name="Drosophila 12 Genomes Consortium"/>
            <person name="Clark A.G."/>
            <person name="Eisen M.B."/>
            <person name="Smith D.R."/>
            <person name="Bergman C.M."/>
            <person name="Oliver B."/>
            <person name="Markow T.A."/>
            <person name="Kaufman T.C."/>
            <person name="Kellis M."/>
            <person name="Gelbart W."/>
            <person name="Iyer V.N."/>
            <person name="Pollard D.A."/>
            <person name="Sackton T.B."/>
            <person name="Larracuente A.M."/>
            <person name="Singh N.D."/>
            <person name="Abad J.P."/>
            <person name="Abt D.N."/>
            <person name="Adryan B."/>
            <person name="Aguade M."/>
            <person name="Akashi H."/>
            <person name="Anderson W.W."/>
            <person name="Aquadro C.F."/>
            <person name="Ardell D.H."/>
            <person name="Arguello R."/>
            <person name="Artieri C.G."/>
            <person name="Barbash D.A."/>
            <person name="Barker D."/>
            <person name="Barsanti P."/>
            <person name="Batterham P."/>
            <person name="Batzoglou S."/>
            <person name="Begun D."/>
            <person name="Bhutkar A."/>
            <person name="Blanco E."/>
            <person name="Bosak S.A."/>
            <person name="Bradley R.K."/>
            <person name="Brand A.D."/>
            <person name="Brent M.R."/>
            <person name="Brooks A.N."/>
            <person name="Brown R.H."/>
            <person name="Butlin R.K."/>
            <person name="Caggese C."/>
            <person name="Calvi B.R."/>
            <person name="Bernardo de Carvalho A."/>
            <person name="Caspi A."/>
            <person name="Castrezana S."/>
            <person name="Celniker S.E."/>
            <person name="Chang J.L."/>
            <person name="Chapple C."/>
            <person name="Chatterji S."/>
            <person name="Chinwalla A."/>
            <person name="Civetta A."/>
            <person name="Clifton S.W."/>
            <person name="Comeron J.M."/>
            <person name="Costello J.C."/>
            <person name="Coyne J.A."/>
            <person name="Daub J."/>
            <person name="David R.G."/>
            <person name="Delcher A.L."/>
            <person name="Delehaunty K."/>
            <person name="Do C.B."/>
            <person name="Ebling H."/>
            <person name="Edwards K."/>
            <person name="Eickbush T."/>
            <person name="Evans J.D."/>
            <person name="Filipski A."/>
            <person name="Findeiss S."/>
            <person name="Freyhult E."/>
            <person name="Fulton L."/>
            <person name="Fulton R."/>
            <person name="Garcia A.C."/>
            <person name="Gardiner A."/>
            <person name="Garfield D.A."/>
            <person name="Garvin B.E."/>
            <person name="Gibson G."/>
            <person name="Gilbert D."/>
            <person name="Gnerre S."/>
            <person name="Godfrey J."/>
            <person name="Good R."/>
            <person name="Gotea V."/>
            <person name="Gravely B."/>
            <person name="Greenberg A.J."/>
            <person name="Griffiths-Jones S."/>
            <person name="Gross S."/>
            <person name="Guigo R."/>
            <person name="Gustafson E.A."/>
            <person name="Haerty W."/>
            <person name="Hahn M.W."/>
            <person name="Halligan D.L."/>
            <person name="Halpern A.L."/>
            <person name="Halter G.M."/>
            <person name="Han M.V."/>
            <person name="Heger A."/>
            <person name="Hillier L."/>
            <person name="Hinrichs A.S."/>
            <person name="Holmes I."/>
            <person name="Hoskins R.A."/>
            <person name="Hubisz M.J."/>
            <person name="Hultmark D."/>
            <person name="Huntley M.A."/>
            <person name="Jaffe D.B."/>
            <person name="Jagadeeshan S."/>
            <person name="Jeck W.R."/>
            <person name="Johnson J."/>
            <person name="Jones C.D."/>
            <person name="Jordan W.C."/>
            <person name="Karpen G.H."/>
            <person name="Kataoka E."/>
            <person name="Keightley P.D."/>
            <person name="Kheradpour P."/>
            <person name="Kirkness E.F."/>
            <person name="Koerich L.B."/>
            <person name="Kristiansen K."/>
            <person name="Kudrna D."/>
            <person name="Kulathinal R.J."/>
            <person name="Kumar S."/>
            <person name="Kwok R."/>
            <person name="Lander E."/>
            <person name="Langley C.H."/>
            <person name="Lapoint R."/>
            <person name="Lazzaro B.P."/>
            <person name="Lee S.J."/>
            <person name="Levesque L."/>
            <person name="Li R."/>
            <person name="Lin C.F."/>
            <person name="Lin M.F."/>
            <person name="Lindblad-Toh K."/>
            <person name="Llopart A."/>
            <person name="Long M."/>
            <person name="Low L."/>
            <person name="Lozovsky E."/>
            <person name="Lu J."/>
            <person name="Luo M."/>
            <person name="Machado C.A."/>
            <person name="Makalowski W."/>
            <person name="Marzo M."/>
            <person name="Matsuda M."/>
            <person name="Matzkin L."/>
            <person name="McAllister B."/>
            <person name="McBride C.S."/>
            <person name="McKernan B."/>
            <person name="McKernan K."/>
            <person name="Mendez-Lago M."/>
            <person name="Minx P."/>
            <person name="Mollenhauer M.U."/>
            <person name="Montooth K."/>
            <person name="Mount S.M."/>
            <person name="Mu X."/>
            <person name="Myers E."/>
            <person name="Negre B."/>
            <person name="Newfeld S."/>
            <person name="Nielsen R."/>
            <person name="Noor M.A."/>
            <person name="O'Grady P."/>
            <person name="Pachter L."/>
            <person name="Papaceit M."/>
            <person name="Parisi M.J."/>
            <person name="Parisi M."/>
            <person name="Parts L."/>
            <person name="Pedersen J.S."/>
            <person name="Pesole G."/>
            <person name="Phillippy A.M."/>
            <person name="Ponting C.P."/>
            <person name="Pop M."/>
            <person name="Porcelli D."/>
            <person name="Powell J.R."/>
            <person name="Prohaska S."/>
            <person name="Pruitt K."/>
            <person name="Puig M."/>
            <person name="Quesneville H."/>
            <person name="Ram K.R."/>
            <person name="Rand D."/>
            <person name="Rasmussen M.D."/>
            <person name="Reed L.K."/>
            <person name="Reenan R."/>
            <person name="Reily A."/>
            <person name="Remington K.A."/>
            <person name="Rieger T.T."/>
            <person name="Ritchie M.G."/>
            <person name="Robin C."/>
            <person name="Rogers Y.H."/>
            <person name="Rohde C."/>
            <person name="Rozas J."/>
            <person name="Rubenfield M.J."/>
            <person name="Ruiz A."/>
            <person name="Russo S."/>
            <person name="Salzberg S.L."/>
            <person name="Sanchez-Gracia A."/>
            <person name="Saranga D.J."/>
            <person name="Sato H."/>
            <person name="Schaeffer S.W."/>
            <person name="Schatz M.C."/>
            <person name="Schlenke T."/>
            <person name="Schwartz R."/>
            <person name="Segarra C."/>
            <person name="Singh R.S."/>
            <person name="Sirot L."/>
            <person name="Sirota M."/>
            <person name="Sisneros N.B."/>
            <person name="Smith C.D."/>
            <person name="Smith T.F."/>
            <person name="Spieth J."/>
            <person name="Stage D.E."/>
            <person name="Stark A."/>
            <person name="Stephan W."/>
            <person name="Strausberg R.L."/>
            <person name="Strempel S."/>
            <person name="Sturgill D."/>
            <person name="Sutton G."/>
            <person name="Sutton G.G."/>
            <person name="Tao W."/>
            <person name="Teichmann S."/>
            <person name="Tobari Y.N."/>
            <person name="Tomimura Y."/>
            <person name="Tsolas J.M."/>
            <person name="Valente V.L."/>
            <person name="Venter E."/>
            <person name="Venter J.C."/>
            <person name="Vicario S."/>
            <person name="Vieira F.G."/>
            <person name="Vilella A.J."/>
            <person name="Villasante A."/>
            <person name="Walenz B."/>
            <person name="Wang J."/>
            <person name="Wasserman M."/>
            <person name="Watts T."/>
            <person name="Wilson D."/>
            <person name="Wilson R.K."/>
            <person name="Wing R.A."/>
            <person name="Wolfner M.F."/>
            <person name="Wong A."/>
            <person name="Wong G.K."/>
            <person name="Wu C.I."/>
            <person name="Wu G."/>
            <person name="Yamamoto D."/>
            <person name="Yang H.P."/>
            <person name="Yang S.P."/>
            <person name="Yorke J.A."/>
            <person name="Yoshida K."/>
            <person name="Zdobnov E."/>
            <person name="Zhang P."/>
            <person name="Zhang Y."/>
            <person name="Zimin A.V."/>
            <person name="Baldwin J."/>
            <person name="Abdouelleil A."/>
            <person name="Abdulkadir J."/>
            <person name="Abebe A."/>
            <person name="Abera B."/>
            <person name="Abreu J."/>
            <person name="Acer S.C."/>
            <person name="Aftuck L."/>
            <person name="Alexander A."/>
            <person name="An P."/>
            <person name="Anderson E."/>
            <person name="Anderson S."/>
            <person name="Arachi H."/>
            <person name="Azer M."/>
            <person name="Bachantsang P."/>
            <person name="Barry A."/>
            <person name="Bayul T."/>
            <person name="Berlin A."/>
            <person name="Bessette D."/>
            <person name="Bloom T."/>
            <person name="Blye J."/>
            <person name="Boguslavskiy L."/>
            <person name="Bonnet C."/>
            <person name="Boukhgalter B."/>
            <person name="Bourzgui I."/>
            <person name="Brown A."/>
            <person name="Cahill P."/>
            <person name="Channer S."/>
            <person name="Cheshatsang Y."/>
            <person name="Chuda L."/>
            <person name="Citroen M."/>
            <person name="Collymore A."/>
            <person name="Cooke P."/>
            <person name="Costello M."/>
            <person name="D'Aco K."/>
            <person name="Daza R."/>
            <person name="De Haan G."/>
            <person name="DeGray S."/>
            <person name="DeMaso C."/>
            <person name="Dhargay N."/>
            <person name="Dooley K."/>
            <person name="Dooley E."/>
            <person name="Doricent M."/>
            <person name="Dorje P."/>
            <person name="Dorjee K."/>
            <person name="Dupes A."/>
            <person name="Elong R."/>
            <person name="Falk J."/>
            <person name="Farina A."/>
            <person name="Faro S."/>
            <person name="Ferguson D."/>
            <person name="Fisher S."/>
            <person name="Foley C.D."/>
            <person name="Franke A."/>
            <person name="Friedrich D."/>
            <person name="Gadbois L."/>
            <person name="Gearin G."/>
            <person name="Gearin C.R."/>
            <person name="Giannoukos G."/>
            <person name="Goode T."/>
            <person name="Graham J."/>
            <person name="Grandbois E."/>
            <person name="Grewal S."/>
            <person name="Gyaltsen K."/>
            <person name="Hafez N."/>
            <person name="Hagos B."/>
            <person name="Hall J."/>
            <person name="Henson C."/>
            <person name="Hollinger A."/>
            <person name="Honan T."/>
            <person name="Huard M.D."/>
            <person name="Hughes L."/>
            <person name="Hurhula B."/>
            <person name="Husby M.E."/>
            <person name="Kamat A."/>
            <person name="Kanga B."/>
            <person name="Kashin S."/>
            <person name="Khazanovich D."/>
            <person name="Kisner P."/>
            <person name="Lance K."/>
            <person name="Lara M."/>
            <person name="Lee W."/>
            <person name="Lennon N."/>
            <person name="Letendre F."/>
            <person name="LeVine R."/>
            <person name="Lipovsky A."/>
            <person name="Liu X."/>
            <person name="Liu J."/>
            <person name="Liu S."/>
            <person name="Lokyitsang T."/>
            <person name="Lokyitsang Y."/>
            <person name="Lubonja R."/>
            <person name="Lui A."/>
            <person name="MacDonald P."/>
            <person name="Magnisalis V."/>
            <person name="Maru K."/>
            <person name="Matthews C."/>
            <person name="McCusker W."/>
            <person name="McDonough S."/>
            <person name="Mehta T."/>
            <person name="Meldrim J."/>
            <person name="Meneus L."/>
            <person name="Mihai O."/>
            <person name="Mihalev A."/>
            <person name="Mihova T."/>
            <person name="Mittelman R."/>
            <person name="Mlenga V."/>
            <person name="Montmayeur A."/>
            <person name="Mulrain L."/>
            <person name="Navidi A."/>
            <person name="Naylor J."/>
            <person name="Negash T."/>
            <person name="Nguyen T."/>
            <person name="Nguyen N."/>
            <person name="Nicol R."/>
            <person name="Norbu C."/>
            <person name="Norbu N."/>
            <person name="Novod N."/>
            <person name="O'Neill B."/>
            <person name="Osman S."/>
            <person name="Markiewicz E."/>
            <person name="Oyono O.L."/>
            <person name="Patti C."/>
            <person name="Phunkhang P."/>
            <person name="Pierre F."/>
            <person name="Priest M."/>
            <person name="Raghuraman S."/>
            <person name="Rege F."/>
            <person name="Reyes R."/>
            <person name="Rise C."/>
            <person name="Rogov P."/>
            <person name="Ross K."/>
            <person name="Ryan E."/>
            <person name="Settipalli S."/>
            <person name="Shea T."/>
            <person name="Sherpa N."/>
            <person name="Shi L."/>
            <person name="Shih D."/>
            <person name="Sparrow T."/>
            <person name="Spaulding J."/>
            <person name="Stalker J."/>
            <person name="Stange-Thomann N."/>
            <person name="Stavropoulos S."/>
            <person name="Stone C."/>
            <person name="Strader C."/>
            <person name="Tesfaye S."/>
            <person name="Thomson T."/>
            <person name="Thoulutsang Y."/>
            <person name="Thoulutsang D."/>
            <person name="Topham K."/>
            <person name="Topping I."/>
            <person name="Tsamla T."/>
            <person name="Vassiliev H."/>
            <person name="Vo A."/>
            <person name="Wangchuk T."/>
            <person name="Wangdi T."/>
            <person name="Weiand M."/>
            <person name="Wilkinson J."/>
            <person name="Wilson A."/>
            <person name="Yadav S."/>
            <person name="Young G."/>
            <person name="Yu Q."/>
            <person name="Zembek L."/>
            <person name="Zhong D."/>
            <person name="Zimmer A."/>
            <person name="Zwirko Z."/>
            <person name="Jaffe D.B."/>
            <person name="Alvarez P."/>
            <person name="Brockman W."/>
            <person name="Butler J."/>
            <person name="Chin C."/>
            <person name="Gnerre S."/>
            <person name="Grabherr M."/>
            <person name="Kleber M."/>
            <person name="Mauceli E."/>
            <person name="MacCallum I."/>
        </authorList>
    </citation>
    <scope>NUCLEOTIDE SEQUENCE [LARGE SCALE GENOMIC DNA]</scope>
    <source>
        <strain evidence="7">Tucson 14030-0811.24</strain>
    </source>
</reference>
<dbReference type="InterPro" id="IPR019142">
    <property type="entry name" value="Dymeclin"/>
</dbReference>
<dbReference type="HOGENOM" id="CLU_013309_2_0_1"/>
<evidence type="ECO:0000313" key="6">
    <source>
        <dbReference type="EMBL" id="EDW79812.1"/>
    </source>
</evidence>
<evidence type="ECO:0000256" key="4">
    <source>
        <dbReference type="ARBA" id="ARBA00023288"/>
    </source>
</evidence>
<dbReference type="PANTHER" id="PTHR12895:SF9">
    <property type="entry name" value="DYMECLIN"/>
    <property type="match status" value="1"/>
</dbReference>
<dbReference type="AlphaFoldDB" id="B4N623"/>
<dbReference type="eggNOG" id="KOG2225">
    <property type="taxonomic scope" value="Eukaryota"/>
</dbReference>
<dbReference type="PANTHER" id="PTHR12895">
    <property type="entry name" value="DYMECLIN"/>
    <property type="match status" value="1"/>
</dbReference>
<evidence type="ECO:0000313" key="7">
    <source>
        <dbReference type="Proteomes" id="UP000007798"/>
    </source>
</evidence>
<keyword evidence="4" id="KW-0449">Lipoprotein</keyword>
<dbReference type="InParanoid" id="B4N623"/>
<dbReference type="EMBL" id="CH964154">
    <property type="protein sequence ID" value="EDW79812.1"/>
    <property type="molecule type" value="Genomic_DNA"/>
</dbReference>
<dbReference type="OMA" id="VWTLVCK"/>
<feature type="region of interest" description="Disordered" evidence="5">
    <location>
        <begin position="540"/>
        <end position="560"/>
    </location>
</feature>
<dbReference type="Pfam" id="PF09742">
    <property type="entry name" value="Dymeclin"/>
    <property type="match status" value="1"/>
</dbReference>
<keyword evidence="7" id="KW-1185">Reference proteome</keyword>
<evidence type="ECO:0000256" key="1">
    <source>
        <dbReference type="ARBA" id="ARBA00010603"/>
    </source>
</evidence>
<evidence type="ECO:0000256" key="2">
    <source>
        <dbReference type="ARBA" id="ARBA00015736"/>
    </source>
</evidence>
<comment type="similarity">
    <text evidence="1">Belongs to the dymeclin family.</text>
</comment>
<dbReference type="FunCoup" id="B4N623">
    <property type="interactions" value="1941"/>
</dbReference>
<sequence length="729" mass="82281">MGINVSRTADLSSNEWLQRFVGRQHIAHDDEVYWNQLLNYNIVLPETSQDQLNLDSRLESLCQSFIGHNLKTGNFGSLVTVFLEKTSELLSLSDQESNLHVWQTFNALFIIRSLVKYINETGSEFQLLQHFEAMPSAELAAVETASIAIEATTNEQAGAAAAPLAPIIVDGAKFETFIDALVNLIVVIPVKEFTYHLHLEAVNMLITLLSVHLFAPQPSMDKSLVFRTVFKCQHANVLMSALLHFVSRLNEVPHTMFGSSSAGSFVFGIAESLLSIFSFRKSQDLLKPTNQAVGASSSLEICQQFRSHYPLANQSLLLILILTNHCTSQENPYRTSLFGCADSKDSPRSQQQQSPVSFQIDFSAVYETLSRIVTIDQATLLLYLLLHRNERFYRFVMQQQDLEHLVIPILQTLYNAPDSNSHHIYMSLIVLLILSEDEGFNKNVHTIMLKNISWYTERTISEISLGGILILIVIRTIQYNMLKMRDKYLHTNCLAALANMSGHFRALHPYVAQRLVSLFETLARKHTRLDAQLKEPALTINSHSTSTEQDGNASTTSIEGGSGANVFVNMSGSTPEDMLQDLSVLEEVLRMVLEILNSCLTNQLVYCPNLVYTLLYKRSVFESFRSHHAFQDVIQNIDMVVGFFSSRLQRVQEQRGELGVNEVLEVISKGASQWSSDRLRKFPDLKFKYVEEDAPEEFFIPYVWTLVCKYGCVHFSSESIKSVTTDIAC</sequence>
<evidence type="ECO:0000256" key="3">
    <source>
        <dbReference type="ARBA" id="ARBA00022707"/>
    </source>
</evidence>
<proteinExistence type="inferred from homology"/>
<organism evidence="6 7">
    <name type="scientific">Drosophila willistoni</name>
    <name type="common">Fruit fly</name>
    <dbReference type="NCBI Taxonomy" id="7260"/>
    <lineage>
        <taxon>Eukaryota</taxon>
        <taxon>Metazoa</taxon>
        <taxon>Ecdysozoa</taxon>
        <taxon>Arthropoda</taxon>
        <taxon>Hexapoda</taxon>
        <taxon>Insecta</taxon>
        <taxon>Pterygota</taxon>
        <taxon>Neoptera</taxon>
        <taxon>Endopterygota</taxon>
        <taxon>Diptera</taxon>
        <taxon>Brachycera</taxon>
        <taxon>Muscomorpha</taxon>
        <taxon>Ephydroidea</taxon>
        <taxon>Drosophilidae</taxon>
        <taxon>Drosophila</taxon>
        <taxon>Sophophora</taxon>
    </lineage>
</organism>
<dbReference type="OrthoDB" id="10253409at2759"/>
<dbReference type="GO" id="GO:0005794">
    <property type="term" value="C:Golgi apparatus"/>
    <property type="evidence" value="ECO:0007669"/>
    <property type="project" value="TreeGrafter"/>
</dbReference>
<protein>
    <recommendedName>
        <fullName evidence="2">Dymeclin</fullName>
    </recommendedName>
</protein>
<gene>
    <name evidence="6" type="primary">Dwil\GK17820</name>
    <name evidence="6" type="ORF">Dwil_GK17820</name>
</gene>
<dbReference type="GO" id="GO:0007030">
    <property type="term" value="P:Golgi organization"/>
    <property type="evidence" value="ECO:0007669"/>
    <property type="project" value="TreeGrafter"/>
</dbReference>
<keyword evidence="3" id="KW-0519">Myristate</keyword>
<evidence type="ECO:0000256" key="5">
    <source>
        <dbReference type="SAM" id="MobiDB-lite"/>
    </source>
</evidence>
<feature type="compositionally biased region" description="Polar residues" evidence="5">
    <location>
        <begin position="540"/>
        <end position="559"/>
    </location>
</feature>
<dbReference type="KEGG" id="dwi:6646285"/>
<dbReference type="PhylomeDB" id="B4N623"/>
<name>B4N623_DROWI</name>
<dbReference type="STRING" id="7260.B4N623"/>